<evidence type="ECO:0000313" key="2">
    <source>
        <dbReference type="EMBL" id="MFC3155776.1"/>
    </source>
</evidence>
<dbReference type="SUPFAM" id="SSF52317">
    <property type="entry name" value="Class I glutamine amidotransferase-like"/>
    <property type="match status" value="1"/>
</dbReference>
<dbReference type="CDD" id="cd03139">
    <property type="entry name" value="GATase1_PfpI_2"/>
    <property type="match status" value="1"/>
</dbReference>
<protein>
    <submittedName>
        <fullName evidence="2">DJ-1/PfpI family protein</fullName>
        <ecNumber evidence="2">4.2.1.-</ecNumber>
    </submittedName>
</protein>
<dbReference type="EC" id="4.2.1.-" evidence="2"/>
<dbReference type="InterPro" id="IPR052158">
    <property type="entry name" value="INH-QAR"/>
</dbReference>
<keyword evidence="2" id="KW-0456">Lyase</keyword>
<proteinExistence type="predicted"/>
<sequence>MKIHFIIYDKVEELDLVGSWELVGLLAEMGLCESPKLISLNSMTPSGEHGMRFSADMHISAAELPDILIVPGGSGARTAAQDDAAIAFIRSAGTRCHSVLSICTGMYLMQQAGLLQGKKATTHWAFMEHLKQDTSVEVVEERFVKDGNIWSSAGVSAGMDMTLAFIADYFGEEVAATIQLKAEYYPALKLYGKAHHIPDIPAYIKHLY</sequence>
<keyword evidence="3" id="KW-1185">Reference proteome</keyword>
<dbReference type="EMBL" id="JBHRTL010000007">
    <property type="protein sequence ID" value="MFC3155776.1"/>
    <property type="molecule type" value="Genomic_DNA"/>
</dbReference>
<dbReference type="Gene3D" id="3.40.50.880">
    <property type="match status" value="1"/>
</dbReference>
<feature type="domain" description="DJ-1/PfpI" evidence="1">
    <location>
        <begin position="1"/>
        <end position="166"/>
    </location>
</feature>
<dbReference type="GO" id="GO:0016829">
    <property type="term" value="F:lyase activity"/>
    <property type="evidence" value="ECO:0007669"/>
    <property type="project" value="UniProtKB-KW"/>
</dbReference>
<organism evidence="2 3">
    <name type="scientific">Gilvimarinus japonicus</name>
    <dbReference type="NCBI Taxonomy" id="1796469"/>
    <lineage>
        <taxon>Bacteria</taxon>
        <taxon>Pseudomonadati</taxon>
        <taxon>Pseudomonadota</taxon>
        <taxon>Gammaproteobacteria</taxon>
        <taxon>Cellvibrionales</taxon>
        <taxon>Cellvibrionaceae</taxon>
        <taxon>Gilvimarinus</taxon>
    </lineage>
</organism>
<comment type="caution">
    <text evidence="2">The sequence shown here is derived from an EMBL/GenBank/DDBJ whole genome shotgun (WGS) entry which is preliminary data.</text>
</comment>
<accession>A0ABV7HSL6</accession>
<dbReference type="Proteomes" id="UP001595548">
    <property type="component" value="Unassembled WGS sequence"/>
</dbReference>
<dbReference type="PANTHER" id="PTHR43130">
    <property type="entry name" value="ARAC-FAMILY TRANSCRIPTIONAL REGULATOR"/>
    <property type="match status" value="1"/>
</dbReference>
<dbReference type="Pfam" id="PF01965">
    <property type="entry name" value="DJ-1_PfpI"/>
    <property type="match status" value="1"/>
</dbReference>
<dbReference type="InterPro" id="IPR002818">
    <property type="entry name" value="DJ-1/PfpI"/>
</dbReference>
<dbReference type="RefSeq" id="WP_339617036.1">
    <property type="nucleotide sequence ID" value="NZ_AP031500.1"/>
</dbReference>
<dbReference type="PANTHER" id="PTHR43130:SF15">
    <property type="entry name" value="THIJ_PFPI FAMILY PROTEIN (AFU_ORTHOLOGUE AFUA_5G14240)"/>
    <property type="match status" value="1"/>
</dbReference>
<reference evidence="3" key="1">
    <citation type="journal article" date="2019" name="Int. J. Syst. Evol. Microbiol.">
        <title>The Global Catalogue of Microorganisms (GCM) 10K type strain sequencing project: providing services to taxonomists for standard genome sequencing and annotation.</title>
        <authorList>
            <consortium name="The Broad Institute Genomics Platform"/>
            <consortium name="The Broad Institute Genome Sequencing Center for Infectious Disease"/>
            <person name="Wu L."/>
            <person name="Ma J."/>
        </authorList>
    </citation>
    <scope>NUCLEOTIDE SEQUENCE [LARGE SCALE GENOMIC DNA]</scope>
    <source>
        <strain evidence="3">KCTC 52141</strain>
    </source>
</reference>
<evidence type="ECO:0000259" key="1">
    <source>
        <dbReference type="Pfam" id="PF01965"/>
    </source>
</evidence>
<evidence type="ECO:0000313" key="3">
    <source>
        <dbReference type="Proteomes" id="UP001595548"/>
    </source>
</evidence>
<name>A0ABV7HSL6_9GAMM</name>
<dbReference type="InterPro" id="IPR029062">
    <property type="entry name" value="Class_I_gatase-like"/>
</dbReference>
<gene>
    <name evidence="2" type="ORF">ACFOEB_11245</name>
</gene>